<sequence length="255" mass="27543">MPKLVAAVQKIVSASQKAAAAQAALRQETATVTRQVAVYQEAAEVARQVAAHQETAAVARQLAAHQKTMAAARQVSGQQETTTAARLVVAWPAVVPGLGTATQDSRRSPVATRIARKLEAVQDLVCDLVLQWIPEHVGISSNEAADEFAKIAPGTRVTTAVSTLDVAQLRTLCSVTTRHADPRVVAGQPPRPLPKTGLLREERALLLRLRIGCYGTAERVHRQSERGDPNCRHCPQPKTLCGILFLFFWPCFALP</sequence>
<organism evidence="1 2">
    <name type="scientific">Rhipicephalus microplus</name>
    <name type="common">Cattle tick</name>
    <name type="synonym">Boophilus microplus</name>
    <dbReference type="NCBI Taxonomy" id="6941"/>
    <lineage>
        <taxon>Eukaryota</taxon>
        <taxon>Metazoa</taxon>
        <taxon>Ecdysozoa</taxon>
        <taxon>Arthropoda</taxon>
        <taxon>Chelicerata</taxon>
        <taxon>Arachnida</taxon>
        <taxon>Acari</taxon>
        <taxon>Parasitiformes</taxon>
        <taxon>Ixodida</taxon>
        <taxon>Ixodoidea</taxon>
        <taxon>Ixodidae</taxon>
        <taxon>Rhipicephalinae</taxon>
        <taxon>Rhipicephalus</taxon>
        <taxon>Boophilus</taxon>
    </lineage>
</organism>
<comment type="caution">
    <text evidence="1">The sequence shown here is derived from an EMBL/GenBank/DDBJ whole genome shotgun (WGS) entry which is preliminary data.</text>
</comment>
<dbReference type="AlphaFoldDB" id="A0A9J6EQN3"/>
<accession>A0A9J6EQN3</accession>
<evidence type="ECO:0000313" key="1">
    <source>
        <dbReference type="EMBL" id="KAH8036461.1"/>
    </source>
</evidence>
<evidence type="ECO:0008006" key="3">
    <source>
        <dbReference type="Google" id="ProtNLM"/>
    </source>
</evidence>
<dbReference type="Proteomes" id="UP000821866">
    <property type="component" value="Chromosome 10"/>
</dbReference>
<name>A0A9J6EQN3_RHIMP</name>
<dbReference type="VEuPathDB" id="VectorBase:LOC119181536"/>
<keyword evidence="2" id="KW-1185">Reference proteome</keyword>
<reference evidence="1" key="2">
    <citation type="submission" date="2021-09" db="EMBL/GenBank/DDBJ databases">
        <authorList>
            <person name="Jia N."/>
            <person name="Wang J."/>
            <person name="Shi W."/>
            <person name="Du L."/>
            <person name="Sun Y."/>
            <person name="Zhan W."/>
            <person name="Jiang J."/>
            <person name="Wang Q."/>
            <person name="Zhang B."/>
            <person name="Ji P."/>
            <person name="Sakyi L.B."/>
            <person name="Cui X."/>
            <person name="Yuan T."/>
            <person name="Jiang B."/>
            <person name="Yang W."/>
            <person name="Lam T.T.-Y."/>
            <person name="Chang Q."/>
            <person name="Ding S."/>
            <person name="Wang X."/>
            <person name="Zhu J."/>
            <person name="Ruan X."/>
            <person name="Zhao L."/>
            <person name="Wei J."/>
            <person name="Que T."/>
            <person name="Du C."/>
            <person name="Cheng J."/>
            <person name="Dai P."/>
            <person name="Han X."/>
            <person name="Huang E."/>
            <person name="Gao Y."/>
            <person name="Liu J."/>
            <person name="Shao H."/>
            <person name="Ye R."/>
            <person name="Li L."/>
            <person name="Wei W."/>
            <person name="Wang X."/>
            <person name="Wang C."/>
            <person name="Huo Q."/>
            <person name="Li W."/>
            <person name="Guo W."/>
            <person name="Chen H."/>
            <person name="Chen S."/>
            <person name="Zhou L."/>
            <person name="Zhou L."/>
            <person name="Ni X."/>
            <person name="Tian J."/>
            <person name="Zhou Y."/>
            <person name="Sheng Y."/>
            <person name="Liu T."/>
            <person name="Pan Y."/>
            <person name="Xia L."/>
            <person name="Li J."/>
            <person name="Zhao F."/>
            <person name="Cao W."/>
        </authorList>
    </citation>
    <scope>NUCLEOTIDE SEQUENCE</scope>
    <source>
        <strain evidence="1">Rmic-2018</strain>
        <tissue evidence="1">Larvae</tissue>
    </source>
</reference>
<gene>
    <name evidence="1" type="ORF">HPB51_000616</name>
</gene>
<proteinExistence type="predicted"/>
<reference evidence="1" key="1">
    <citation type="journal article" date="2020" name="Cell">
        <title>Large-Scale Comparative Analyses of Tick Genomes Elucidate Their Genetic Diversity and Vector Capacities.</title>
        <authorList>
            <consortium name="Tick Genome and Microbiome Consortium (TIGMIC)"/>
            <person name="Jia N."/>
            <person name="Wang J."/>
            <person name="Shi W."/>
            <person name="Du L."/>
            <person name="Sun Y."/>
            <person name="Zhan W."/>
            <person name="Jiang J.F."/>
            <person name="Wang Q."/>
            <person name="Zhang B."/>
            <person name="Ji P."/>
            <person name="Bell-Sakyi L."/>
            <person name="Cui X.M."/>
            <person name="Yuan T.T."/>
            <person name="Jiang B.G."/>
            <person name="Yang W.F."/>
            <person name="Lam T.T."/>
            <person name="Chang Q.C."/>
            <person name="Ding S.J."/>
            <person name="Wang X.J."/>
            <person name="Zhu J.G."/>
            <person name="Ruan X.D."/>
            <person name="Zhao L."/>
            <person name="Wei J.T."/>
            <person name="Ye R.Z."/>
            <person name="Que T.C."/>
            <person name="Du C.H."/>
            <person name="Zhou Y.H."/>
            <person name="Cheng J.X."/>
            <person name="Dai P.F."/>
            <person name="Guo W.B."/>
            <person name="Han X.H."/>
            <person name="Huang E.J."/>
            <person name="Li L.F."/>
            <person name="Wei W."/>
            <person name="Gao Y.C."/>
            <person name="Liu J.Z."/>
            <person name="Shao H.Z."/>
            <person name="Wang X."/>
            <person name="Wang C.C."/>
            <person name="Yang T.C."/>
            <person name="Huo Q.B."/>
            <person name="Li W."/>
            <person name="Chen H.Y."/>
            <person name="Chen S.E."/>
            <person name="Zhou L.G."/>
            <person name="Ni X.B."/>
            <person name="Tian J.H."/>
            <person name="Sheng Y."/>
            <person name="Liu T."/>
            <person name="Pan Y.S."/>
            <person name="Xia L.Y."/>
            <person name="Li J."/>
            <person name="Zhao F."/>
            <person name="Cao W.C."/>
        </authorList>
    </citation>
    <scope>NUCLEOTIDE SEQUENCE</scope>
    <source>
        <strain evidence="1">Rmic-2018</strain>
    </source>
</reference>
<evidence type="ECO:0000313" key="2">
    <source>
        <dbReference type="Proteomes" id="UP000821866"/>
    </source>
</evidence>
<protein>
    <recommendedName>
        <fullName evidence="3">RNase H type-1 domain-containing protein</fullName>
    </recommendedName>
</protein>
<dbReference type="EMBL" id="JABSTU010000002">
    <property type="protein sequence ID" value="KAH8036461.1"/>
    <property type="molecule type" value="Genomic_DNA"/>
</dbReference>